<dbReference type="Proteomes" id="UP000233160">
    <property type="component" value="Unassembled WGS sequence"/>
</dbReference>
<reference evidence="1" key="2">
    <citation type="submission" date="2025-09" db="UniProtKB">
        <authorList>
            <consortium name="Ensembl"/>
        </authorList>
    </citation>
    <scope>IDENTIFICATION</scope>
</reference>
<dbReference type="GeneTree" id="ENSGT00940000163457"/>
<reference evidence="1" key="1">
    <citation type="submission" date="2025-08" db="UniProtKB">
        <authorList>
            <consortium name="Ensembl"/>
        </authorList>
    </citation>
    <scope>IDENTIFICATION</scope>
</reference>
<accession>A0A2K6GDT4</accession>
<evidence type="ECO:0000313" key="2">
    <source>
        <dbReference type="Proteomes" id="UP000233160"/>
    </source>
</evidence>
<protein>
    <submittedName>
        <fullName evidence="1">GTPase, IMAP family member 2</fullName>
    </submittedName>
</protein>
<dbReference type="AlphaFoldDB" id="A0A2K6GDT4"/>
<name>A0A2K6GDT4_PROCO</name>
<dbReference type="Ensembl" id="ENSPCOT00000035074.1">
    <property type="protein sequence ID" value="ENSPCOP00000024393.1"/>
    <property type="gene ID" value="ENSPCOG00000024391.1"/>
</dbReference>
<sequence length="45" mass="5099">MEQNESRCSGEKGTSCVKNAVWPPLSKPWRGRSGTLWLLFSECKN</sequence>
<organism evidence="1 2">
    <name type="scientific">Propithecus coquereli</name>
    <name type="common">Coquerel's sifaka</name>
    <name type="synonym">Propithecus verreauxi coquereli</name>
    <dbReference type="NCBI Taxonomy" id="379532"/>
    <lineage>
        <taxon>Eukaryota</taxon>
        <taxon>Metazoa</taxon>
        <taxon>Chordata</taxon>
        <taxon>Craniata</taxon>
        <taxon>Vertebrata</taxon>
        <taxon>Euteleostomi</taxon>
        <taxon>Mammalia</taxon>
        <taxon>Eutheria</taxon>
        <taxon>Euarchontoglires</taxon>
        <taxon>Primates</taxon>
        <taxon>Strepsirrhini</taxon>
        <taxon>Lemuriformes</taxon>
        <taxon>Indriidae</taxon>
        <taxon>Propithecus</taxon>
    </lineage>
</organism>
<gene>
    <name evidence="1" type="primary">GIMAP2</name>
</gene>
<keyword evidence="2" id="KW-1185">Reference proteome</keyword>
<proteinExistence type="predicted"/>
<evidence type="ECO:0000313" key="1">
    <source>
        <dbReference type="Ensembl" id="ENSPCOP00000024393.1"/>
    </source>
</evidence>